<evidence type="ECO:0000256" key="3">
    <source>
        <dbReference type="ARBA" id="ARBA00022801"/>
    </source>
</evidence>
<name>A0A8H7GQV6_9ASCO</name>
<dbReference type="GO" id="GO:0006310">
    <property type="term" value="P:DNA recombination"/>
    <property type="evidence" value="ECO:0007669"/>
    <property type="project" value="UniProtKB-KW"/>
</dbReference>
<dbReference type="InterPro" id="IPR051055">
    <property type="entry name" value="PIF1_helicase"/>
</dbReference>
<evidence type="ECO:0000313" key="13">
    <source>
        <dbReference type="Proteomes" id="UP000649328"/>
    </source>
</evidence>
<organism evidence="12 13">
    <name type="scientific">Metschnikowia pulcherrima</name>
    <dbReference type="NCBI Taxonomy" id="27326"/>
    <lineage>
        <taxon>Eukaryota</taxon>
        <taxon>Fungi</taxon>
        <taxon>Dikarya</taxon>
        <taxon>Ascomycota</taxon>
        <taxon>Saccharomycotina</taxon>
        <taxon>Pichiomycetes</taxon>
        <taxon>Metschnikowiaceae</taxon>
        <taxon>Metschnikowia</taxon>
    </lineage>
</organism>
<evidence type="ECO:0000256" key="6">
    <source>
        <dbReference type="ARBA" id="ARBA00023125"/>
    </source>
</evidence>
<keyword evidence="3 9" id="KW-0378">Hydrolase</keyword>
<dbReference type="PANTHER" id="PTHR47642">
    <property type="entry name" value="ATP-DEPENDENT DNA HELICASE"/>
    <property type="match status" value="1"/>
</dbReference>
<keyword evidence="8" id="KW-0413">Isomerase</keyword>
<dbReference type="InterPro" id="IPR049163">
    <property type="entry name" value="Pif1-like_2B_dom"/>
</dbReference>
<dbReference type="OrthoDB" id="432234at2759"/>
<dbReference type="EMBL" id="JACBPP010000006">
    <property type="protein sequence ID" value="KAF8001006.1"/>
    <property type="molecule type" value="Genomic_DNA"/>
</dbReference>
<evidence type="ECO:0000256" key="2">
    <source>
        <dbReference type="ARBA" id="ARBA00022763"/>
    </source>
</evidence>
<sequence length="414" mass="46679">MQYRQFSTDNAEPKIVPKRWAHDANPTIQLATQQIKLNLPESEDKESQKSETHETTRTVKAFRLSKEQNHVLELAVRGKSIFFTGSAGTGKSILLKSIIKALKSKKGPGLVAVTASTGLAACNIGGITLHSFAGIGLGKGDLDALVKTVRRNRKSVTRWKETEALDHSIVLKEVFRQKGDQEFIDMLNDMRHGIVSPMASDEFRRLSRPLEVHEGIVPTELYATRNEVDRANSQKLARIKGEIKHYVARDGGSLPPAVRALWLSNFLAPQKLVLKENAQVMCIKNIDDTLVNGSLGKIIRFVDRDTYLCKRIHEELPDLDLKQFEKACKKERNTMLQDPETDYVFDFLASKHLKREQDSKARNKQDVKKEEALSEGIKTEDAQKEESNNVDLKKIEVKTEVKDEVRPESPENSS</sequence>
<evidence type="ECO:0000256" key="7">
    <source>
        <dbReference type="ARBA" id="ARBA00023204"/>
    </source>
</evidence>
<feature type="region of interest" description="Disordered" evidence="10">
    <location>
        <begin position="39"/>
        <end position="59"/>
    </location>
</feature>
<evidence type="ECO:0000313" key="12">
    <source>
        <dbReference type="EMBL" id="KAF8001006.1"/>
    </source>
</evidence>
<evidence type="ECO:0000256" key="1">
    <source>
        <dbReference type="ARBA" id="ARBA00022741"/>
    </source>
</evidence>
<comment type="catalytic activity">
    <reaction evidence="9">
        <text>ATP + H2O = ADP + phosphate + H(+)</text>
        <dbReference type="Rhea" id="RHEA:13065"/>
        <dbReference type="ChEBI" id="CHEBI:15377"/>
        <dbReference type="ChEBI" id="CHEBI:15378"/>
        <dbReference type="ChEBI" id="CHEBI:30616"/>
        <dbReference type="ChEBI" id="CHEBI:43474"/>
        <dbReference type="ChEBI" id="CHEBI:456216"/>
        <dbReference type="EC" id="5.6.2.3"/>
    </reaction>
</comment>
<keyword evidence="6" id="KW-0238">DNA-binding</keyword>
<dbReference type="InterPro" id="IPR003593">
    <property type="entry name" value="AAA+_ATPase"/>
</dbReference>
<dbReference type="GO" id="GO:0006281">
    <property type="term" value="P:DNA repair"/>
    <property type="evidence" value="ECO:0007669"/>
    <property type="project" value="UniProtKB-KW"/>
</dbReference>
<keyword evidence="1 9" id="KW-0547">Nucleotide-binding</keyword>
<dbReference type="PANTHER" id="PTHR47642:SF5">
    <property type="entry name" value="ATP-DEPENDENT DNA HELICASE"/>
    <property type="match status" value="1"/>
</dbReference>
<keyword evidence="2 9" id="KW-0227">DNA damage</keyword>
<dbReference type="GO" id="GO:0000723">
    <property type="term" value="P:telomere maintenance"/>
    <property type="evidence" value="ECO:0007669"/>
    <property type="project" value="InterPro"/>
</dbReference>
<dbReference type="GO" id="GO:0016787">
    <property type="term" value="F:hydrolase activity"/>
    <property type="evidence" value="ECO:0007669"/>
    <property type="project" value="UniProtKB-KW"/>
</dbReference>
<dbReference type="SMART" id="SM00382">
    <property type="entry name" value="AAA"/>
    <property type="match status" value="1"/>
</dbReference>
<dbReference type="InterPro" id="IPR010285">
    <property type="entry name" value="DNA_helicase_pif1-like_DEAD"/>
</dbReference>
<dbReference type="Pfam" id="PF05970">
    <property type="entry name" value="PIF1"/>
    <property type="match status" value="1"/>
</dbReference>
<dbReference type="SUPFAM" id="SSF52540">
    <property type="entry name" value="P-loop containing nucleoside triphosphate hydrolases"/>
    <property type="match status" value="2"/>
</dbReference>
<protein>
    <recommendedName>
        <fullName evidence="9">ATP-dependent DNA helicase</fullName>
        <ecNumber evidence="9">5.6.2.3</ecNumber>
    </recommendedName>
</protein>
<dbReference type="EC" id="5.6.2.3" evidence="9"/>
<feature type="domain" description="AAA+ ATPase" evidence="11">
    <location>
        <begin position="77"/>
        <end position="318"/>
    </location>
</feature>
<dbReference type="Proteomes" id="UP000649328">
    <property type="component" value="Unassembled WGS sequence"/>
</dbReference>
<evidence type="ECO:0000256" key="9">
    <source>
        <dbReference type="RuleBase" id="RU363044"/>
    </source>
</evidence>
<dbReference type="AlphaFoldDB" id="A0A8H7GQV6"/>
<dbReference type="GO" id="GO:0043139">
    <property type="term" value="F:5'-3' DNA helicase activity"/>
    <property type="evidence" value="ECO:0007669"/>
    <property type="project" value="UniProtKB-EC"/>
</dbReference>
<evidence type="ECO:0000256" key="4">
    <source>
        <dbReference type="ARBA" id="ARBA00022806"/>
    </source>
</evidence>
<keyword evidence="13" id="KW-1185">Reference proteome</keyword>
<dbReference type="GO" id="GO:0005524">
    <property type="term" value="F:ATP binding"/>
    <property type="evidence" value="ECO:0007669"/>
    <property type="project" value="UniProtKB-KW"/>
</dbReference>
<evidence type="ECO:0000256" key="10">
    <source>
        <dbReference type="SAM" id="MobiDB-lite"/>
    </source>
</evidence>
<feature type="compositionally biased region" description="Basic and acidic residues" evidence="10">
    <location>
        <begin position="45"/>
        <end position="57"/>
    </location>
</feature>
<dbReference type="Pfam" id="PF21530">
    <property type="entry name" value="Pif1_2B_dom"/>
    <property type="match status" value="1"/>
</dbReference>
<keyword evidence="9" id="KW-0233">DNA recombination</keyword>
<keyword evidence="4 9" id="KW-0347">Helicase</keyword>
<accession>A0A8H7GQV6</accession>
<evidence type="ECO:0000256" key="8">
    <source>
        <dbReference type="ARBA" id="ARBA00023235"/>
    </source>
</evidence>
<proteinExistence type="inferred from homology"/>
<comment type="caution">
    <text evidence="12">The sequence shown here is derived from an EMBL/GenBank/DDBJ whole genome shotgun (WGS) entry which is preliminary data.</text>
</comment>
<comment type="cofactor">
    <cofactor evidence="9">
        <name>Mg(2+)</name>
        <dbReference type="ChEBI" id="CHEBI:18420"/>
    </cofactor>
</comment>
<dbReference type="InterPro" id="IPR027417">
    <property type="entry name" value="P-loop_NTPase"/>
</dbReference>
<evidence type="ECO:0000256" key="5">
    <source>
        <dbReference type="ARBA" id="ARBA00022840"/>
    </source>
</evidence>
<comment type="similarity">
    <text evidence="9">Belongs to the helicase family.</text>
</comment>
<gene>
    <name evidence="12" type="ORF">HF325_004795</name>
</gene>
<feature type="region of interest" description="Disordered" evidence="10">
    <location>
        <begin position="356"/>
        <end position="392"/>
    </location>
</feature>
<evidence type="ECO:0000259" key="11">
    <source>
        <dbReference type="SMART" id="SM00382"/>
    </source>
</evidence>
<keyword evidence="5 9" id="KW-0067">ATP-binding</keyword>
<reference evidence="12" key="1">
    <citation type="submission" date="2020-10" db="EMBL/GenBank/DDBJ databases">
        <title>The Whole-Genome Sequence of Metschnikowia persimmonesis, a Novel Endophytic Yeast Species Isolated from Medicinal Plant Diospyros kaki Thumb.</title>
        <authorList>
            <person name="Rahmat E."/>
            <person name="Kang Y."/>
        </authorList>
    </citation>
    <scope>NUCLEOTIDE SEQUENCE</scope>
    <source>
        <strain evidence="12">KIOM G15050</strain>
    </source>
</reference>
<dbReference type="Gene3D" id="3.40.50.300">
    <property type="entry name" value="P-loop containing nucleotide triphosphate hydrolases"/>
    <property type="match status" value="1"/>
</dbReference>
<keyword evidence="7 9" id="KW-0234">DNA repair</keyword>